<dbReference type="PANTHER" id="PTHR43393">
    <property type="entry name" value="CYTOKININ RIBOSIDE 5'-MONOPHOSPHATE PHOSPHORIBOHYDROLASE"/>
    <property type="match status" value="1"/>
</dbReference>
<dbReference type="Pfam" id="PF11892">
    <property type="entry name" value="PpnN_C"/>
    <property type="match status" value="1"/>
</dbReference>
<evidence type="ECO:0000313" key="6">
    <source>
        <dbReference type="EMBL" id="WNM58775.1"/>
    </source>
</evidence>
<dbReference type="RefSeq" id="WP_312645029.1">
    <property type="nucleotide sequence ID" value="NZ_CP116967.1"/>
</dbReference>
<dbReference type="InterPro" id="IPR037153">
    <property type="entry name" value="PpnN-like_sf"/>
</dbReference>
<dbReference type="GO" id="GO:0005829">
    <property type="term" value="C:cytosol"/>
    <property type="evidence" value="ECO:0007669"/>
    <property type="project" value="TreeGrafter"/>
</dbReference>
<feature type="domain" description="Pyrimidine/purine nucleotide 5'-monophosphate nucleosidase N-terminal" evidence="5">
    <location>
        <begin position="22"/>
        <end position="129"/>
    </location>
</feature>
<organism evidence="6 7">
    <name type="scientific">Candidatus Nitrospira allomarina</name>
    <dbReference type="NCBI Taxonomy" id="3020900"/>
    <lineage>
        <taxon>Bacteria</taxon>
        <taxon>Pseudomonadati</taxon>
        <taxon>Nitrospirota</taxon>
        <taxon>Nitrospiria</taxon>
        <taxon>Nitrospirales</taxon>
        <taxon>Nitrospiraceae</taxon>
        <taxon>Nitrospira</taxon>
    </lineage>
</organism>
<dbReference type="InterPro" id="IPR052341">
    <property type="entry name" value="LOG_family_nucleotidases"/>
</dbReference>
<keyword evidence="7" id="KW-1185">Reference proteome</keyword>
<dbReference type="SUPFAM" id="SSF102405">
    <property type="entry name" value="MCP/YpsA-like"/>
    <property type="match status" value="1"/>
</dbReference>
<keyword evidence="6" id="KW-0326">Glycosidase</keyword>
<dbReference type="InterPro" id="IPR021826">
    <property type="entry name" value="PpnN_C"/>
</dbReference>
<sequence>MENNREYITSKRTSSGQGVSVSITPDTSMHMLSQHEVEKLRETSEGGLHEIFRSSALAVLTSGNDTDDTKAFFARYADFDVALEQRDRGVKLELINAPASAFVDGKIIQGIKEHLFSVLRDIIYVHNEIHHNKKFDLTTSNGITNAIFHILRNAEIIHSVDDPHLVVCWGGHSISEVEYRYTKEVGHQLGLRSMDICTGCGPGAMKGPMKGATIAHAKQRIKNGRYLGITEPGIITAEAPNPIVNELVIMPDIEKRLEAFVRVGHGFIVFPGGAGTLEEILYLLGVLLHPNNNEVPFPLIFTGPKGSASYFGTIDTFIKQTLGPQAAQRYQIIIDDPQRGAYEMTTGIQRVREFRKRTHDAFYFNWHLTIDHEFQKPFEPTHESMAQLDLHVDQPIHMLAANLRRAFSGIVAGHVKSQVLNAIEKNGPFTIHGDSTIMKLMDELLQSFVNQHRMKIDQQNFKPCYEIIA</sequence>
<evidence type="ECO:0000259" key="5">
    <source>
        <dbReference type="Pfam" id="PF14793"/>
    </source>
</evidence>
<dbReference type="InterPro" id="IPR031100">
    <property type="entry name" value="LOG_fam"/>
</dbReference>
<gene>
    <name evidence="6" type="primary">ppnN</name>
    <name evidence="6" type="ORF">PP769_03125</name>
</gene>
<dbReference type="InterPro" id="IPR027820">
    <property type="entry name" value="PpnN_N"/>
</dbReference>
<feature type="domain" description="Pyrimidine/purine nucleotide 5'-monophosphate nucleosidase C-terminal" evidence="4">
    <location>
        <begin position="348"/>
        <end position="468"/>
    </location>
</feature>
<dbReference type="KEGG" id="nall:PP769_03125"/>
<dbReference type="EC" id="3.2.2.4" evidence="2"/>
<dbReference type="AlphaFoldDB" id="A0AA96GEW7"/>
<dbReference type="Pfam" id="PF03641">
    <property type="entry name" value="Lysine_decarbox"/>
    <property type="match status" value="1"/>
</dbReference>
<protein>
    <recommendedName>
        <fullName evidence="3">AMP nucleosidase</fullName>
        <ecNumber evidence="2">3.2.2.4</ecNumber>
    </recommendedName>
    <alternativeName>
        <fullName evidence="3">AMP nucleosidase</fullName>
    </alternativeName>
</protein>
<accession>A0AA96GEW7</accession>
<name>A0AA96GEW7_9BACT</name>
<dbReference type="GO" id="GO:0008714">
    <property type="term" value="F:AMP nucleosidase activity"/>
    <property type="evidence" value="ECO:0007669"/>
    <property type="project" value="UniProtKB-EC"/>
</dbReference>
<comment type="catalytic activity">
    <reaction evidence="1">
        <text>AMP + H2O = D-ribose 5-phosphate + adenine</text>
        <dbReference type="Rhea" id="RHEA:20129"/>
        <dbReference type="ChEBI" id="CHEBI:15377"/>
        <dbReference type="ChEBI" id="CHEBI:16708"/>
        <dbReference type="ChEBI" id="CHEBI:78346"/>
        <dbReference type="ChEBI" id="CHEBI:456215"/>
        <dbReference type="EC" id="3.2.2.4"/>
    </reaction>
</comment>
<evidence type="ECO:0000256" key="3">
    <source>
        <dbReference type="ARBA" id="ARBA00031983"/>
    </source>
</evidence>
<proteinExistence type="predicted"/>
<dbReference type="PANTHER" id="PTHR43393:SF1">
    <property type="entry name" value="PYRIMIDINE_PURINE NUCLEOTIDE 5'-MONOPHOSPHATE NUCLEOSIDASE"/>
    <property type="match status" value="1"/>
</dbReference>
<dbReference type="InterPro" id="IPR049788">
    <property type="entry name" value="PpnN"/>
</dbReference>
<dbReference type="Pfam" id="PF14793">
    <property type="entry name" value="DUF4478"/>
    <property type="match status" value="1"/>
</dbReference>
<dbReference type="Gene3D" id="3.30.1850.10">
    <property type="entry name" value="MoCo carrier protein-like"/>
    <property type="match status" value="1"/>
</dbReference>
<dbReference type="NCBIfam" id="NF038390">
    <property type="entry name" value="Nsidase_PpnN"/>
    <property type="match status" value="1"/>
</dbReference>
<dbReference type="Proteomes" id="UP001302719">
    <property type="component" value="Chromosome"/>
</dbReference>
<dbReference type="Gene3D" id="3.40.50.450">
    <property type="match status" value="1"/>
</dbReference>
<evidence type="ECO:0000313" key="7">
    <source>
        <dbReference type="Proteomes" id="UP001302719"/>
    </source>
</evidence>
<dbReference type="EMBL" id="CP116967">
    <property type="protein sequence ID" value="WNM58775.1"/>
    <property type="molecule type" value="Genomic_DNA"/>
</dbReference>
<evidence type="ECO:0000259" key="4">
    <source>
        <dbReference type="Pfam" id="PF11892"/>
    </source>
</evidence>
<evidence type="ECO:0000256" key="2">
    <source>
        <dbReference type="ARBA" id="ARBA00011985"/>
    </source>
</evidence>
<reference evidence="6 7" key="1">
    <citation type="submission" date="2023-01" db="EMBL/GenBank/DDBJ databases">
        <title>Cultivation and genomic characterization of new, ubiquitous marine nitrite-oxidizing bacteria from the Nitrospirales.</title>
        <authorList>
            <person name="Mueller A.J."/>
            <person name="Daebeler A."/>
            <person name="Herbold C.W."/>
            <person name="Kirkegaard R.H."/>
            <person name="Daims H."/>
        </authorList>
    </citation>
    <scope>NUCLEOTIDE SEQUENCE [LARGE SCALE GENOMIC DNA]</scope>
    <source>
        <strain evidence="6 7">VA</strain>
    </source>
</reference>
<evidence type="ECO:0000256" key="1">
    <source>
        <dbReference type="ARBA" id="ARBA00000274"/>
    </source>
</evidence>
<keyword evidence="6" id="KW-0378">Hydrolase</keyword>